<sequence>MVIQRELNRRSARVVFDELEVATALPGDDTPEVMSPSQSRIRGGFRRSFSRNALRSMTVFQTRSASARVEMVAWLLIRAPRA</sequence>
<dbReference type="RefSeq" id="YP_008126116.1">
    <property type="nucleotide sequence ID" value="NC_021533.1"/>
</dbReference>
<organism evidence="1 2">
    <name type="scientific">Mycobacterium phage BTCU-1</name>
    <dbReference type="NCBI Taxonomy" id="1262532"/>
    <lineage>
        <taxon>Viruses</taxon>
        <taxon>Duplodnaviria</taxon>
        <taxon>Heunggongvirae</taxon>
        <taxon>Uroviricota</taxon>
        <taxon>Caudoviricetes</taxon>
        <taxon>Veracruzvirus</taxon>
        <taxon>Veracruzvirus BTCU1</taxon>
    </lineage>
</organism>
<dbReference type="Proteomes" id="UP000014228">
    <property type="component" value="Segment"/>
</dbReference>
<protein>
    <submittedName>
        <fullName evidence="1">Ribonucleotide reductase</fullName>
    </submittedName>
</protein>
<gene>
    <name evidence="1" type="ORF">CKC_25</name>
</gene>
<dbReference type="EMBL" id="KC172839">
    <property type="protein sequence ID" value="AGI61706.1"/>
    <property type="molecule type" value="Genomic_DNA"/>
</dbReference>
<accession>R9R4L0</accession>
<evidence type="ECO:0000313" key="2">
    <source>
        <dbReference type="Proteomes" id="UP000014228"/>
    </source>
</evidence>
<dbReference type="KEGG" id="vg:16193422"/>
<reference evidence="1 2" key="1">
    <citation type="submission" date="2012-11" db="EMBL/GenBank/DDBJ databases">
        <authorList>
            <person name="Chang K.-C."/>
            <person name="Hung W.-T."/>
            <person name="Liou M.-L."/>
            <person name="Tang C.Y."/>
            <person name="Lu C.-W."/>
            <person name="Soo P.-C."/>
            <person name="Liu C.-C."/>
        </authorList>
    </citation>
    <scope>NUCLEOTIDE SEQUENCE [LARGE SCALE GENOMIC DNA]</scope>
</reference>
<keyword evidence="2" id="KW-1185">Reference proteome</keyword>
<name>R9R4L0_9CAUD</name>
<proteinExistence type="predicted"/>
<evidence type="ECO:0000313" key="1">
    <source>
        <dbReference type="EMBL" id="AGI61706.1"/>
    </source>
</evidence>
<dbReference type="GeneID" id="16193422"/>